<dbReference type="Gene3D" id="3.60.15.10">
    <property type="entry name" value="Ribonuclease Z/Hydroxyacylglutathione hydrolase-like"/>
    <property type="match status" value="1"/>
</dbReference>
<protein>
    <recommendedName>
        <fullName evidence="4">Metallo-beta-lactamase domain-containing protein</fullName>
    </recommendedName>
</protein>
<evidence type="ECO:0000256" key="1">
    <source>
        <dbReference type="SAM" id="MobiDB-lite"/>
    </source>
</evidence>
<dbReference type="RefSeq" id="XP_025532970.1">
    <property type="nucleotide sequence ID" value="XM_025669474.1"/>
</dbReference>
<dbReference type="OrthoDB" id="17458at2759"/>
<keyword evidence="3" id="KW-1185">Reference proteome</keyword>
<dbReference type="AlphaFoldDB" id="A0A8T8XFN0"/>
<dbReference type="EMBL" id="KZ824771">
    <property type="protein sequence ID" value="RAH87076.1"/>
    <property type="molecule type" value="Genomic_DNA"/>
</dbReference>
<feature type="compositionally biased region" description="Low complexity" evidence="1">
    <location>
        <begin position="205"/>
        <end position="219"/>
    </location>
</feature>
<proteinExistence type="predicted"/>
<dbReference type="PANTHER" id="PTHR36839">
    <property type="entry name" value="METALLO-BETA-LACTAMASE FAMILY PROTEIN (AFU_ORTHOLOGUE AFUA_5G12770)"/>
    <property type="match status" value="1"/>
</dbReference>
<dbReference type="GeneID" id="37173166"/>
<reference evidence="2 3" key="1">
    <citation type="submission" date="2018-02" db="EMBL/GenBank/DDBJ databases">
        <title>The genomes of Aspergillus section Nigri reveals drivers in fungal speciation.</title>
        <authorList>
            <consortium name="DOE Joint Genome Institute"/>
            <person name="Vesth T.C."/>
            <person name="Nybo J."/>
            <person name="Theobald S."/>
            <person name="Brandl J."/>
            <person name="Frisvad J.C."/>
            <person name="Nielsen K.F."/>
            <person name="Lyhne E.K."/>
            <person name="Kogle M.E."/>
            <person name="Kuo A."/>
            <person name="Riley R."/>
            <person name="Clum A."/>
            <person name="Nolan M."/>
            <person name="Lipzen A."/>
            <person name="Salamov A."/>
            <person name="Henrissat B."/>
            <person name="Wiebenga A."/>
            <person name="De vries R.P."/>
            <person name="Grigoriev I.V."/>
            <person name="Mortensen U.H."/>
            <person name="Andersen M.R."/>
            <person name="Baker S.E."/>
        </authorList>
    </citation>
    <scope>NUCLEOTIDE SEQUENCE [LARGE SCALE GENOMIC DNA]</scope>
    <source>
        <strain evidence="2 3">CBS 114.51</strain>
    </source>
</reference>
<feature type="compositionally biased region" description="Gly residues" evidence="1">
    <location>
        <begin position="220"/>
        <end position="245"/>
    </location>
</feature>
<name>A0A8T8XFN0_ASPJA</name>
<accession>A0A8T8XFN0</accession>
<evidence type="ECO:0008006" key="4">
    <source>
        <dbReference type="Google" id="ProtNLM"/>
    </source>
</evidence>
<evidence type="ECO:0000313" key="3">
    <source>
        <dbReference type="Proteomes" id="UP000249497"/>
    </source>
</evidence>
<gene>
    <name evidence="2" type="ORF">BO86DRAFT_352329</name>
</gene>
<dbReference type="Proteomes" id="UP000249497">
    <property type="component" value="Unassembled WGS sequence"/>
</dbReference>
<dbReference type="InterPro" id="IPR036866">
    <property type="entry name" value="RibonucZ/Hydroxyglut_hydro"/>
</dbReference>
<feature type="region of interest" description="Disordered" evidence="1">
    <location>
        <begin position="205"/>
        <end position="247"/>
    </location>
</feature>
<organism evidence="2 3">
    <name type="scientific">Aspergillus japonicus CBS 114.51</name>
    <dbReference type="NCBI Taxonomy" id="1448312"/>
    <lineage>
        <taxon>Eukaryota</taxon>
        <taxon>Fungi</taxon>
        <taxon>Dikarya</taxon>
        <taxon>Ascomycota</taxon>
        <taxon>Pezizomycotina</taxon>
        <taxon>Eurotiomycetes</taxon>
        <taxon>Eurotiomycetidae</taxon>
        <taxon>Eurotiales</taxon>
        <taxon>Aspergillaceae</taxon>
        <taxon>Aspergillus</taxon>
        <taxon>Aspergillus subgen. Circumdati</taxon>
    </lineage>
</organism>
<evidence type="ECO:0000313" key="2">
    <source>
        <dbReference type="EMBL" id="RAH87076.1"/>
    </source>
</evidence>
<dbReference type="SUPFAM" id="SSF56281">
    <property type="entry name" value="Metallo-hydrolase/oxidoreductase"/>
    <property type="match status" value="1"/>
</dbReference>
<dbReference type="PANTHER" id="PTHR36839:SF1">
    <property type="entry name" value="METALLO-BETA-LACTAMASE FAMILY PROTEIN (AFU_ORTHOLOGUE AFUA_5G12770)"/>
    <property type="match status" value="1"/>
</dbReference>
<sequence>MPVSQSSSSSSLDLIICATCGTQFPTTSPPPNCKICDDPRQFIPPTGQSWTTLRALRHPDQTHAQNHETHPYHNEFHPLLPTDTPDADLKKATLISIHTVPKLAIGQRAFLCRTPRHGNILWDCIPFLDDATVATIAALGGLRAIVISHPHYYATHLEWASAFACPVYLAREDEEWVVRRGESQEQVFWDGARLDLLEVLGEQLEGQRQQQQQQQQQQDGSGGDGGDGGTLGQGAGQAQGQGQGQGQDKLEVIKTGGHFPGSTVLWWRAWRTLLIADTIGTVPSGIYHVDRLPGTASFTFLWSYPNMIPLPPDEVLKIWKAIEHTDFDSTYGAFVGMHTHGDSKKRVLESAKIFVRAMGYLDHAIYKEVCL</sequence>